<dbReference type="Proteomes" id="UP001152795">
    <property type="component" value="Unassembled WGS sequence"/>
</dbReference>
<gene>
    <name evidence="1" type="ORF">PACLA_8A031985</name>
</gene>
<proteinExistence type="predicted"/>
<dbReference type="AlphaFoldDB" id="A0A6S7IUL9"/>
<dbReference type="OrthoDB" id="5982990at2759"/>
<name>A0A6S7IUL9_PARCT</name>
<dbReference type="EMBL" id="CACRXK020011416">
    <property type="protein sequence ID" value="CAB4021403.1"/>
    <property type="molecule type" value="Genomic_DNA"/>
</dbReference>
<organism evidence="1 2">
    <name type="scientific">Paramuricea clavata</name>
    <name type="common">Red gorgonian</name>
    <name type="synonym">Violescent sea-whip</name>
    <dbReference type="NCBI Taxonomy" id="317549"/>
    <lineage>
        <taxon>Eukaryota</taxon>
        <taxon>Metazoa</taxon>
        <taxon>Cnidaria</taxon>
        <taxon>Anthozoa</taxon>
        <taxon>Octocorallia</taxon>
        <taxon>Malacalcyonacea</taxon>
        <taxon>Plexauridae</taxon>
        <taxon>Paramuricea</taxon>
    </lineage>
</organism>
<accession>A0A6S7IUL9</accession>
<protein>
    <submittedName>
        <fullName evidence="1">Uncharacterized protein</fullName>
    </submittedName>
</protein>
<reference evidence="1" key="1">
    <citation type="submission" date="2020-04" db="EMBL/GenBank/DDBJ databases">
        <authorList>
            <person name="Alioto T."/>
            <person name="Alioto T."/>
            <person name="Gomez Garrido J."/>
        </authorList>
    </citation>
    <scope>NUCLEOTIDE SEQUENCE</scope>
    <source>
        <strain evidence="1">A484AB</strain>
    </source>
</reference>
<comment type="caution">
    <text evidence="1">The sequence shown here is derived from an EMBL/GenBank/DDBJ whole genome shotgun (WGS) entry which is preliminary data.</text>
</comment>
<evidence type="ECO:0000313" key="2">
    <source>
        <dbReference type="Proteomes" id="UP001152795"/>
    </source>
</evidence>
<keyword evidence="2" id="KW-1185">Reference proteome</keyword>
<sequence length="295" mass="34349">MFTDNPDDPADFYHNLYQPEKDVRTNEYVHHQEDHNHLLKRVILCLWEGHIPNFDLRSLRDALHDPNTGLTYESLTGKNKQSVPNCERVISLGVIEFLEKNKYVNEAKILSIIHNWHKAVDGRGLREDLHSKYLCEMKDWILDDWMPWAKTERNYSVIDVNRSIKGICGFTRELIVGLIANLESREIQRQEYLERSLPPEHPRASSGDDVEGFVALLHEMFGLIFYLKQFYQESTKILNEFGKRIDPNLAFYYWTGVKERYRDFALPSFNCPTGPGVGERLDELNCLGGAILVSF</sequence>
<evidence type="ECO:0000313" key="1">
    <source>
        <dbReference type="EMBL" id="CAB4021403.1"/>
    </source>
</evidence>